<dbReference type="AlphaFoldDB" id="A0AAP0LJ78"/>
<evidence type="ECO:0000313" key="3">
    <source>
        <dbReference type="Proteomes" id="UP001428341"/>
    </source>
</evidence>
<accession>A0AAP0LJ78</accession>
<organism evidence="2 3">
    <name type="scientific">Citrus x changshan-huyou</name>
    <dbReference type="NCBI Taxonomy" id="2935761"/>
    <lineage>
        <taxon>Eukaryota</taxon>
        <taxon>Viridiplantae</taxon>
        <taxon>Streptophyta</taxon>
        <taxon>Embryophyta</taxon>
        <taxon>Tracheophyta</taxon>
        <taxon>Spermatophyta</taxon>
        <taxon>Magnoliopsida</taxon>
        <taxon>eudicotyledons</taxon>
        <taxon>Gunneridae</taxon>
        <taxon>Pentapetalae</taxon>
        <taxon>rosids</taxon>
        <taxon>malvids</taxon>
        <taxon>Sapindales</taxon>
        <taxon>Rutaceae</taxon>
        <taxon>Aurantioideae</taxon>
        <taxon>Citrus</taxon>
    </lineage>
</organism>
<feature type="chain" id="PRO_5042944979" evidence="1">
    <location>
        <begin position="22"/>
        <end position="219"/>
    </location>
</feature>
<reference evidence="2 3" key="1">
    <citation type="submission" date="2024-05" db="EMBL/GenBank/DDBJ databases">
        <title>Haplotype-resolved chromosome-level genome assembly of Huyou (Citrus changshanensis).</title>
        <authorList>
            <person name="Miao C."/>
            <person name="Chen W."/>
            <person name="Wu Y."/>
            <person name="Wang L."/>
            <person name="Zhao S."/>
            <person name="Grierson D."/>
            <person name="Xu C."/>
            <person name="Chen K."/>
        </authorList>
    </citation>
    <scope>NUCLEOTIDE SEQUENCE [LARGE SCALE GENOMIC DNA]</scope>
    <source>
        <strain evidence="2">01-14</strain>
        <tissue evidence="2">Leaf</tissue>
    </source>
</reference>
<proteinExistence type="predicted"/>
<name>A0AAP0LJ78_9ROSI</name>
<evidence type="ECO:0000313" key="2">
    <source>
        <dbReference type="EMBL" id="KAK9175753.1"/>
    </source>
</evidence>
<evidence type="ECO:0000256" key="1">
    <source>
        <dbReference type="SAM" id="SignalP"/>
    </source>
</evidence>
<dbReference type="Proteomes" id="UP001428341">
    <property type="component" value="Unassembled WGS sequence"/>
</dbReference>
<keyword evidence="1" id="KW-0732">Signal</keyword>
<feature type="signal peptide" evidence="1">
    <location>
        <begin position="1"/>
        <end position="21"/>
    </location>
</feature>
<sequence length="219" mass="25047">MKILTATVAIFLLSVIPSSTGKTLILSNQNDTDISACVICHETENCVAPGNESSIQLSNNATEYTVCWGKYDLPPHPEYSRYPFYYVYNATRDFDKFKNQVIVIINSTAFYRSTEEEKNNWEELPVEYWGIACTVGRLNDGAEVKKLVNNFMKASEIAAMMQEFSKEMTKNFCPYNDTRIKIIVLRLSFDCCLAALDTEDIEEVVEEEVEKILTQRRIL</sequence>
<dbReference type="EMBL" id="JBCGBO010000025">
    <property type="protein sequence ID" value="KAK9175753.1"/>
    <property type="molecule type" value="Genomic_DNA"/>
</dbReference>
<comment type="caution">
    <text evidence="2">The sequence shown here is derived from an EMBL/GenBank/DDBJ whole genome shotgun (WGS) entry which is preliminary data.</text>
</comment>
<protein>
    <submittedName>
        <fullName evidence="2">Uncharacterized protein</fullName>
    </submittedName>
</protein>
<gene>
    <name evidence="2" type="ORF">WN944_027760</name>
</gene>
<keyword evidence="3" id="KW-1185">Reference proteome</keyword>